<keyword evidence="4" id="KW-1185">Reference proteome</keyword>
<dbReference type="Proteomes" id="UP000325315">
    <property type="component" value="Unassembled WGS sequence"/>
</dbReference>
<dbReference type="InterPro" id="IPR036397">
    <property type="entry name" value="RNaseH_sf"/>
</dbReference>
<name>A0A5B6X4M2_9ROSI</name>
<dbReference type="Gene3D" id="3.30.420.10">
    <property type="entry name" value="Ribonuclease H-like superfamily/Ribonuclease H"/>
    <property type="match status" value="1"/>
</dbReference>
<dbReference type="GO" id="GO:0003676">
    <property type="term" value="F:nucleic acid binding"/>
    <property type="evidence" value="ECO:0007669"/>
    <property type="project" value="InterPro"/>
</dbReference>
<reference evidence="4" key="1">
    <citation type="journal article" date="2019" name="Plant Biotechnol. J.">
        <title>Genome sequencing of the Australian wild diploid species Gossypium australe highlights disease resistance and delayed gland morphogenesis.</title>
        <authorList>
            <person name="Cai Y."/>
            <person name="Cai X."/>
            <person name="Wang Q."/>
            <person name="Wang P."/>
            <person name="Zhang Y."/>
            <person name="Cai C."/>
            <person name="Xu Y."/>
            <person name="Wang K."/>
            <person name="Zhou Z."/>
            <person name="Wang C."/>
            <person name="Geng S."/>
            <person name="Li B."/>
            <person name="Dong Q."/>
            <person name="Hou Y."/>
            <person name="Wang H."/>
            <person name="Ai P."/>
            <person name="Liu Z."/>
            <person name="Yi F."/>
            <person name="Sun M."/>
            <person name="An G."/>
            <person name="Cheng J."/>
            <person name="Zhang Y."/>
            <person name="Shi Q."/>
            <person name="Xie Y."/>
            <person name="Shi X."/>
            <person name="Chang Y."/>
            <person name="Huang F."/>
            <person name="Chen Y."/>
            <person name="Hong S."/>
            <person name="Mi L."/>
            <person name="Sun Q."/>
            <person name="Zhang L."/>
            <person name="Zhou B."/>
            <person name="Peng R."/>
            <person name="Zhang X."/>
            <person name="Liu F."/>
        </authorList>
    </citation>
    <scope>NUCLEOTIDE SEQUENCE [LARGE SCALE GENOMIC DNA]</scope>
    <source>
        <strain evidence="4">cv. PA1801</strain>
    </source>
</reference>
<protein>
    <submittedName>
        <fullName evidence="3">Pro-Pol polyprotein</fullName>
    </submittedName>
</protein>
<dbReference type="EMBL" id="SMMG02000001">
    <property type="protein sequence ID" value="KAA3487847.1"/>
    <property type="molecule type" value="Genomic_DNA"/>
</dbReference>
<evidence type="ECO:0000313" key="3">
    <source>
        <dbReference type="EMBL" id="KAA3487847.1"/>
    </source>
</evidence>
<dbReference type="GO" id="GO:0004523">
    <property type="term" value="F:RNA-DNA hybrid ribonuclease activity"/>
    <property type="evidence" value="ECO:0007669"/>
    <property type="project" value="InterPro"/>
</dbReference>
<dbReference type="PROSITE" id="PS50879">
    <property type="entry name" value="RNASE_H_1"/>
    <property type="match status" value="1"/>
</dbReference>
<dbReference type="PANTHER" id="PTHR48475:SF2">
    <property type="entry name" value="RIBONUCLEASE H"/>
    <property type="match status" value="1"/>
</dbReference>
<evidence type="ECO:0000256" key="1">
    <source>
        <dbReference type="SAM" id="MobiDB-lite"/>
    </source>
</evidence>
<gene>
    <name evidence="3" type="ORF">EPI10_031647</name>
</gene>
<organism evidence="3 4">
    <name type="scientific">Gossypium australe</name>
    <dbReference type="NCBI Taxonomy" id="47621"/>
    <lineage>
        <taxon>Eukaryota</taxon>
        <taxon>Viridiplantae</taxon>
        <taxon>Streptophyta</taxon>
        <taxon>Embryophyta</taxon>
        <taxon>Tracheophyta</taxon>
        <taxon>Spermatophyta</taxon>
        <taxon>Magnoliopsida</taxon>
        <taxon>eudicotyledons</taxon>
        <taxon>Gunneridae</taxon>
        <taxon>Pentapetalae</taxon>
        <taxon>rosids</taxon>
        <taxon>malvids</taxon>
        <taxon>Malvales</taxon>
        <taxon>Malvaceae</taxon>
        <taxon>Malvoideae</taxon>
        <taxon>Gossypium</taxon>
    </lineage>
</organism>
<comment type="caution">
    <text evidence="3">The sequence shown here is derived from an EMBL/GenBank/DDBJ whole genome shotgun (WGS) entry which is preliminary data.</text>
</comment>
<dbReference type="AlphaFoldDB" id="A0A5B6X4M2"/>
<dbReference type="InterPro" id="IPR002156">
    <property type="entry name" value="RNaseH_domain"/>
</dbReference>
<evidence type="ECO:0000259" key="2">
    <source>
        <dbReference type="PROSITE" id="PS50879"/>
    </source>
</evidence>
<dbReference type="SUPFAM" id="SSF53098">
    <property type="entry name" value="Ribonuclease H-like"/>
    <property type="match status" value="1"/>
</dbReference>
<sequence>MGEDTGVSRPCEGHGPETRACARPSENPCSFKASNNVTEYEILIVGLQLALQLGSRELIIYTDSQLATKQLNEDY</sequence>
<dbReference type="PANTHER" id="PTHR48475">
    <property type="entry name" value="RIBONUCLEASE H"/>
    <property type="match status" value="1"/>
</dbReference>
<accession>A0A5B6X4M2</accession>
<feature type="domain" description="RNase H type-1" evidence="2">
    <location>
        <begin position="1"/>
        <end position="75"/>
    </location>
</feature>
<dbReference type="InterPro" id="IPR012337">
    <property type="entry name" value="RNaseH-like_sf"/>
</dbReference>
<dbReference type="OrthoDB" id="1740909at2759"/>
<dbReference type="Pfam" id="PF13456">
    <property type="entry name" value="RVT_3"/>
    <property type="match status" value="1"/>
</dbReference>
<proteinExistence type="predicted"/>
<evidence type="ECO:0000313" key="4">
    <source>
        <dbReference type="Proteomes" id="UP000325315"/>
    </source>
</evidence>
<feature type="region of interest" description="Disordered" evidence="1">
    <location>
        <begin position="1"/>
        <end position="25"/>
    </location>
</feature>